<dbReference type="Proteomes" id="UP001732720">
    <property type="component" value="Chromosome 1"/>
</dbReference>
<sequence>MLYCDICGETVTSEPDMKTHLLIVHMENEVTCPFCKLSGMNYDEMCFHIENAHFEQNALERNFESIDTTQYGTSDNKNNTLQSKMEVNSNFHSACASKPKNSTQNLLKDSTLKHEDFYSENLTESRKFLKSREKQSEFSEIKGSIYETMYSPPECPFCGKMEECSEALETHVKTKHASFLDTPLEDCDQPLYDCPMCGLVCTNYSILQEHVDLHLEESSFRQGMDRVQCSNDLELAHQLQQEEDRKRRSEESRQEIEEFQKLQQQYGLDHSGGYKQQQLHHMEIEVNRGRMHPSEFHRIKADMMESLAVGIDDGKTKTSGIIEALHRYYQNTATDVRRVWLSTVVDHFHSSLGDKGWGCGYRNFQMLLSSLLQNDSYDCLKGMSVPCIPKIQSMIEDAWKEGFDPQGASQLNNRLQGTKAWIGACEIYTLLTSLRVKCRIIDFHKSTGPLGTHPRLFEWILNYYSSEREGNAKVVCTSKPPIYLQHQGHSRTIVGIEEKKNRTLCLLIFDPGCHSQEMQKLLKQDIEASSLKQLRKSVGNLKHKQYQIVAVEGVLSPEEKVARRQASQIFTAEKIP</sequence>
<protein>
    <submittedName>
        <fullName evidence="2">Zinc finger-containing ubiquitin peptidase 1</fullName>
    </submittedName>
</protein>
<organism evidence="1 2">
    <name type="scientific">Castor canadensis</name>
    <name type="common">American beaver</name>
    <dbReference type="NCBI Taxonomy" id="51338"/>
    <lineage>
        <taxon>Eukaryota</taxon>
        <taxon>Metazoa</taxon>
        <taxon>Chordata</taxon>
        <taxon>Craniata</taxon>
        <taxon>Vertebrata</taxon>
        <taxon>Euteleostomi</taxon>
        <taxon>Mammalia</taxon>
        <taxon>Eutheria</taxon>
        <taxon>Euarchontoglires</taxon>
        <taxon>Glires</taxon>
        <taxon>Rodentia</taxon>
        <taxon>Castorimorpha</taxon>
        <taxon>Castoridae</taxon>
        <taxon>Castor</taxon>
    </lineage>
</organism>
<evidence type="ECO:0000313" key="1">
    <source>
        <dbReference type="Proteomes" id="UP001732720"/>
    </source>
</evidence>
<reference evidence="2" key="1">
    <citation type="submission" date="2025-08" db="UniProtKB">
        <authorList>
            <consortium name="RefSeq"/>
        </authorList>
    </citation>
    <scope>IDENTIFICATION</scope>
</reference>
<gene>
    <name evidence="2" type="primary">Zup1</name>
</gene>
<proteinExistence type="predicted"/>
<evidence type="ECO:0000313" key="2">
    <source>
        <dbReference type="RefSeq" id="XP_073932030.1"/>
    </source>
</evidence>
<dbReference type="RefSeq" id="XP_073932030.1">
    <property type="nucleotide sequence ID" value="XM_074075929.1"/>
</dbReference>
<keyword evidence="1" id="KW-1185">Reference proteome</keyword>
<accession>A0AC58MRJ7</accession>
<name>A0AC58MRJ7_CASCN</name>